<dbReference type="Pfam" id="PF12793">
    <property type="entry name" value="SgrR_N"/>
    <property type="match status" value="1"/>
</dbReference>
<dbReference type="CDD" id="cd08507">
    <property type="entry name" value="PBP2_SgrR_like"/>
    <property type="match status" value="1"/>
</dbReference>
<gene>
    <name evidence="4" type="ORF">FHS18_006916</name>
</gene>
<dbReference type="EMBL" id="JACHXK010000043">
    <property type="protein sequence ID" value="MBB3114756.1"/>
    <property type="molecule type" value="Genomic_DNA"/>
</dbReference>
<dbReference type="RefSeq" id="WP_183604766.1">
    <property type="nucleotide sequence ID" value="NZ_JACHXK010000043.1"/>
</dbReference>
<dbReference type="PANTHER" id="PTHR30290:SF72">
    <property type="entry name" value="HTH-TYPE TRANSCRIPTIONAL REGULATOR SGRR"/>
    <property type="match status" value="1"/>
</dbReference>
<evidence type="ECO:0000259" key="3">
    <source>
        <dbReference type="Pfam" id="PF12793"/>
    </source>
</evidence>
<sequence>MLLEERYLALYARFNTAGTVDETYEVTLDELAGTLYCTRRNVKLIVRRLEDEGMISWQAGLGRGHRSRIAFRIEEESVLFELAVKQASKGEYKTAFELLDQYGGHSGAKMRFMDWLSSQFGYQQEKDVQTERDILRLPVYRPVLTLDPAMVFYAFDAHLIRQLFDRLVRYDPETERLVPGIAHHWKSDREGKVWTFYLRKGVRFQHGREVTADDVVFSMERQKEGKPNSWMLRSVERIESEGPRVIRFTLGKPNFLLPRFMCASSMSIIPRELATQNEDYWRLPVGSGPFRLTHWSSGRFAMEANTDFHEGRPHLDVIELVILPADLPIASRPANWEQLIMEHDSIEKQPDPGWLKMERICPGCSLLCWNMRKAGPQRHPSFRKAIDRLIDREGMIASLGGDRGLPAAGFRVEARAETEIRSPDPKQVRALLAEADYQGERITLNTYFIHEKDARWIKERCAEYGIPVQIQLETWESISDYASLAAGDCVLYGVTFGEDEVDELEVYEQSRGFMQAHLHPEVRGWMTNQIDEALSKPLPGERRQVLRGIEQYLRDEAYVLFLVHKKLTSYFNPAVKGVSFNSLGWIDFQHVWLEP</sequence>
<dbReference type="InterPro" id="IPR000914">
    <property type="entry name" value="SBP_5_dom"/>
</dbReference>
<comment type="caution">
    <text evidence="4">The sequence shown here is derived from an EMBL/GenBank/DDBJ whole genome shotgun (WGS) entry which is preliminary data.</text>
</comment>
<dbReference type="Gene3D" id="3.40.190.10">
    <property type="entry name" value="Periplasmic binding protein-like II"/>
    <property type="match status" value="1"/>
</dbReference>
<dbReference type="SUPFAM" id="SSF53850">
    <property type="entry name" value="Periplasmic binding protein-like II"/>
    <property type="match status" value="1"/>
</dbReference>
<organism evidence="4 5">
    <name type="scientific">Paenibacillus phyllosphaerae</name>
    <dbReference type="NCBI Taxonomy" id="274593"/>
    <lineage>
        <taxon>Bacteria</taxon>
        <taxon>Bacillati</taxon>
        <taxon>Bacillota</taxon>
        <taxon>Bacilli</taxon>
        <taxon>Bacillales</taxon>
        <taxon>Paenibacillaceae</taxon>
        <taxon>Paenibacillus</taxon>
    </lineage>
</organism>
<name>A0A7W5B6S0_9BACL</name>
<feature type="domain" description="Transcriptional regulator SgrR N-terminal HTH" evidence="3">
    <location>
        <begin position="5"/>
        <end position="105"/>
    </location>
</feature>
<accession>A0A7W5B6S0</accession>
<protein>
    <submittedName>
        <fullName evidence="4">MarR-like DNA-binding transcriptional regulator SgrR of sgrS sRNA</fullName>
    </submittedName>
</protein>
<evidence type="ECO:0000313" key="5">
    <source>
        <dbReference type="Proteomes" id="UP000570361"/>
    </source>
</evidence>
<feature type="domain" description="Solute-binding protein family 5" evidence="2">
    <location>
        <begin position="177"/>
        <end position="479"/>
    </location>
</feature>
<evidence type="ECO:0000259" key="2">
    <source>
        <dbReference type="Pfam" id="PF00496"/>
    </source>
</evidence>
<dbReference type="AlphaFoldDB" id="A0A7W5B6S0"/>
<evidence type="ECO:0000256" key="1">
    <source>
        <dbReference type="ARBA" id="ARBA00023125"/>
    </source>
</evidence>
<dbReference type="InterPro" id="IPR025370">
    <property type="entry name" value="SgrR_HTH_N"/>
</dbReference>
<dbReference type="GO" id="GO:0015833">
    <property type="term" value="P:peptide transport"/>
    <property type="evidence" value="ECO:0007669"/>
    <property type="project" value="TreeGrafter"/>
</dbReference>
<evidence type="ECO:0000313" key="4">
    <source>
        <dbReference type="EMBL" id="MBB3114756.1"/>
    </source>
</evidence>
<reference evidence="4 5" key="1">
    <citation type="submission" date="2020-08" db="EMBL/GenBank/DDBJ databases">
        <title>Genomic Encyclopedia of Type Strains, Phase III (KMG-III): the genomes of soil and plant-associated and newly described type strains.</title>
        <authorList>
            <person name="Whitman W."/>
        </authorList>
    </citation>
    <scope>NUCLEOTIDE SEQUENCE [LARGE SCALE GENOMIC DNA]</scope>
    <source>
        <strain evidence="4 5">CECT 5862</strain>
    </source>
</reference>
<proteinExistence type="predicted"/>
<dbReference type="GO" id="GO:1904680">
    <property type="term" value="F:peptide transmembrane transporter activity"/>
    <property type="evidence" value="ECO:0007669"/>
    <property type="project" value="TreeGrafter"/>
</dbReference>
<dbReference type="Gene3D" id="3.10.105.10">
    <property type="entry name" value="Dipeptide-binding Protein, Domain 3"/>
    <property type="match status" value="1"/>
</dbReference>
<keyword evidence="5" id="KW-1185">Reference proteome</keyword>
<dbReference type="Proteomes" id="UP000570361">
    <property type="component" value="Unassembled WGS sequence"/>
</dbReference>
<dbReference type="Pfam" id="PF00496">
    <property type="entry name" value="SBP_bac_5"/>
    <property type="match status" value="1"/>
</dbReference>
<dbReference type="GO" id="GO:0003677">
    <property type="term" value="F:DNA binding"/>
    <property type="evidence" value="ECO:0007669"/>
    <property type="project" value="UniProtKB-KW"/>
</dbReference>
<dbReference type="PANTHER" id="PTHR30290">
    <property type="entry name" value="PERIPLASMIC BINDING COMPONENT OF ABC TRANSPORTER"/>
    <property type="match status" value="1"/>
</dbReference>
<dbReference type="InterPro" id="IPR039424">
    <property type="entry name" value="SBP_5"/>
</dbReference>
<keyword evidence="1 4" id="KW-0238">DNA-binding</keyword>